<comment type="caution">
    <text evidence="2">The sequence shown here is derived from an EMBL/GenBank/DDBJ whole genome shotgun (WGS) entry which is preliminary data.</text>
</comment>
<dbReference type="Proteomes" id="UP000259570">
    <property type="component" value="Unassembled WGS sequence"/>
</dbReference>
<proteinExistence type="predicted"/>
<evidence type="ECO:0000313" key="3">
    <source>
        <dbReference type="Proteomes" id="UP000259570"/>
    </source>
</evidence>
<evidence type="ECO:0000256" key="1">
    <source>
        <dbReference type="SAM" id="MobiDB-lite"/>
    </source>
</evidence>
<dbReference type="OrthoDB" id="9991329at2"/>
<protein>
    <submittedName>
        <fullName evidence="2">Uncharacterized protein</fullName>
    </submittedName>
</protein>
<evidence type="ECO:0000313" key="2">
    <source>
        <dbReference type="EMBL" id="RFF37124.1"/>
    </source>
</evidence>
<gene>
    <name evidence="2" type="ORF">DZD52_18305</name>
</gene>
<reference evidence="2 3" key="1">
    <citation type="submission" date="2018-08" db="EMBL/GenBank/DDBJ databases">
        <title>Genome sequencing of X. nasturtii WHRI 8984.</title>
        <authorList>
            <person name="Studholme D.J."/>
            <person name="Mchugh J."/>
            <person name="Vicente J."/>
        </authorList>
    </citation>
    <scope>NUCLEOTIDE SEQUENCE [LARGE SCALE GENOMIC DNA]</scope>
    <source>
        <strain evidence="2 3">WHRI 8984</strain>
    </source>
</reference>
<feature type="compositionally biased region" description="Basic and acidic residues" evidence="1">
    <location>
        <begin position="48"/>
        <end position="65"/>
    </location>
</feature>
<dbReference type="AlphaFoldDB" id="A0A3E1KEY4"/>
<name>A0A3E1KEY4_9XANT</name>
<feature type="region of interest" description="Disordered" evidence="1">
    <location>
        <begin position="21"/>
        <end position="65"/>
    </location>
</feature>
<dbReference type="EMBL" id="QUZM01000053">
    <property type="protein sequence ID" value="RFF37124.1"/>
    <property type="molecule type" value="Genomic_DNA"/>
</dbReference>
<accession>A0A3E1KEY4</accession>
<organism evidence="2 3">
    <name type="scientific">Xanthomonas nasturtii</name>
    <dbReference type="NCBI Taxonomy" id="1843581"/>
    <lineage>
        <taxon>Bacteria</taxon>
        <taxon>Pseudomonadati</taxon>
        <taxon>Pseudomonadota</taxon>
        <taxon>Gammaproteobacteria</taxon>
        <taxon>Lysobacterales</taxon>
        <taxon>Lysobacteraceae</taxon>
        <taxon>Xanthomonas</taxon>
    </lineage>
</organism>
<sequence length="65" mass="7127">MWALRGWFNRLTCSRSHACAGEPEASHVPSSGAARHLLPHEGGQCPGGRRESSLRGDWRLRTATT</sequence>